<evidence type="ECO:0000256" key="3">
    <source>
        <dbReference type="ARBA" id="ARBA00023163"/>
    </source>
</evidence>
<dbReference type="SMART" id="SM00347">
    <property type="entry name" value="HTH_MARR"/>
    <property type="match status" value="1"/>
</dbReference>
<dbReference type="Pfam" id="PF01047">
    <property type="entry name" value="MarR"/>
    <property type="match status" value="1"/>
</dbReference>
<dbReference type="AlphaFoldDB" id="A0A1M4SJ10"/>
<name>A0A1M4SJ10_9CLOT</name>
<dbReference type="PANTHER" id="PTHR42756">
    <property type="entry name" value="TRANSCRIPTIONAL REGULATOR, MARR"/>
    <property type="match status" value="1"/>
</dbReference>
<dbReference type="PRINTS" id="PR00598">
    <property type="entry name" value="HTHMARR"/>
</dbReference>
<reference evidence="5 6" key="1">
    <citation type="submission" date="2016-11" db="EMBL/GenBank/DDBJ databases">
        <authorList>
            <person name="Jaros S."/>
            <person name="Januszkiewicz K."/>
            <person name="Wedrychowicz H."/>
        </authorList>
    </citation>
    <scope>NUCLEOTIDE SEQUENCE [LARGE SCALE GENOMIC DNA]</scope>
    <source>
        <strain evidence="5 6">DSM 17459</strain>
    </source>
</reference>
<sequence>MEEQDTLDNNLQRMLLRISHLYFTKIYQQMDGIGIHPGQIPIIKLLGYKGELSQKEISQSLHIKPPTVAVSIKRLEKSGLIERKPDARDQRVTRVSLTEKGYHIYRTAMKQIQNNEKILFQGFTESEKCLFARFFKQIEENLERLPVDDTIKTDFMCGKE</sequence>
<dbReference type="GO" id="GO:0003700">
    <property type="term" value="F:DNA-binding transcription factor activity"/>
    <property type="evidence" value="ECO:0007669"/>
    <property type="project" value="InterPro"/>
</dbReference>
<dbReference type="STRING" id="1122155.SAMN02745158_00116"/>
<dbReference type="PROSITE" id="PS50995">
    <property type="entry name" value="HTH_MARR_2"/>
    <property type="match status" value="1"/>
</dbReference>
<gene>
    <name evidence="5" type="ORF">SAMN02745158_00116</name>
</gene>
<dbReference type="Gene3D" id="1.10.10.10">
    <property type="entry name" value="Winged helix-like DNA-binding domain superfamily/Winged helix DNA-binding domain"/>
    <property type="match status" value="1"/>
</dbReference>
<accession>A0A1M4SJ10</accession>
<dbReference type="Proteomes" id="UP000184245">
    <property type="component" value="Unassembled WGS sequence"/>
</dbReference>
<keyword evidence="3" id="KW-0804">Transcription</keyword>
<dbReference type="RefSeq" id="WP_072848221.1">
    <property type="nucleotide sequence ID" value="NZ_FQVI01000001.1"/>
</dbReference>
<evidence type="ECO:0000313" key="6">
    <source>
        <dbReference type="Proteomes" id="UP000184245"/>
    </source>
</evidence>
<proteinExistence type="predicted"/>
<organism evidence="5 6">
    <name type="scientific">Lactonifactor longoviformis DSM 17459</name>
    <dbReference type="NCBI Taxonomy" id="1122155"/>
    <lineage>
        <taxon>Bacteria</taxon>
        <taxon>Bacillati</taxon>
        <taxon>Bacillota</taxon>
        <taxon>Clostridia</taxon>
        <taxon>Eubacteriales</taxon>
        <taxon>Clostridiaceae</taxon>
        <taxon>Lactonifactor</taxon>
    </lineage>
</organism>
<evidence type="ECO:0000256" key="2">
    <source>
        <dbReference type="ARBA" id="ARBA00023125"/>
    </source>
</evidence>
<dbReference type="PANTHER" id="PTHR42756:SF1">
    <property type="entry name" value="TRANSCRIPTIONAL REPRESSOR OF EMRAB OPERON"/>
    <property type="match status" value="1"/>
</dbReference>
<feature type="domain" description="HTH marR-type" evidence="4">
    <location>
        <begin position="8"/>
        <end position="140"/>
    </location>
</feature>
<dbReference type="GO" id="GO:0003677">
    <property type="term" value="F:DNA binding"/>
    <property type="evidence" value="ECO:0007669"/>
    <property type="project" value="UniProtKB-KW"/>
</dbReference>
<dbReference type="EMBL" id="FQVI01000001">
    <property type="protein sequence ID" value="SHE31977.1"/>
    <property type="molecule type" value="Genomic_DNA"/>
</dbReference>
<evidence type="ECO:0000313" key="5">
    <source>
        <dbReference type="EMBL" id="SHE31977.1"/>
    </source>
</evidence>
<dbReference type="CDD" id="cd00090">
    <property type="entry name" value="HTH_ARSR"/>
    <property type="match status" value="1"/>
</dbReference>
<dbReference type="SUPFAM" id="SSF46785">
    <property type="entry name" value="Winged helix' DNA-binding domain"/>
    <property type="match status" value="1"/>
</dbReference>
<keyword evidence="1" id="KW-0805">Transcription regulation</keyword>
<evidence type="ECO:0000256" key="1">
    <source>
        <dbReference type="ARBA" id="ARBA00023015"/>
    </source>
</evidence>
<keyword evidence="2 5" id="KW-0238">DNA-binding</keyword>
<keyword evidence="6" id="KW-1185">Reference proteome</keyword>
<evidence type="ECO:0000259" key="4">
    <source>
        <dbReference type="PROSITE" id="PS50995"/>
    </source>
</evidence>
<dbReference type="InterPro" id="IPR036388">
    <property type="entry name" value="WH-like_DNA-bd_sf"/>
</dbReference>
<dbReference type="InterPro" id="IPR011991">
    <property type="entry name" value="ArsR-like_HTH"/>
</dbReference>
<dbReference type="InterPro" id="IPR000835">
    <property type="entry name" value="HTH_MarR-typ"/>
</dbReference>
<dbReference type="InterPro" id="IPR036390">
    <property type="entry name" value="WH_DNA-bd_sf"/>
</dbReference>
<protein>
    <submittedName>
        <fullName evidence="5">DNA-binding transcriptional regulator, MarR family</fullName>
    </submittedName>
</protein>